<dbReference type="PROSITE" id="PS51354">
    <property type="entry name" value="GLUTAREDOXIN_2"/>
    <property type="match status" value="1"/>
</dbReference>
<name>A0ABR3ZAR3_9PEZI</name>
<evidence type="ECO:0000313" key="4">
    <source>
        <dbReference type="Proteomes" id="UP001583280"/>
    </source>
</evidence>
<comment type="caution">
    <text evidence="3">The sequence shown here is derived from an EMBL/GenBank/DDBJ whole genome shotgun (WGS) entry which is preliminary data.</text>
</comment>
<dbReference type="InterPro" id="IPR036249">
    <property type="entry name" value="Thioredoxin-like_sf"/>
</dbReference>
<dbReference type="SFLD" id="SFLDG00358">
    <property type="entry name" value="Main_(cytGST)"/>
    <property type="match status" value="1"/>
</dbReference>
<keyword evidence="4" id="KW-1185">Reference proteome</keyword>
<evidence type="ECO:0000259" key="2">
    <source>
        <dbReference type="PROSITE" id="PS50404"/>
    </source>
</evidence>
<dbReference type="InterPro" id="IPR040079">
    <property type="entry name" value="Glutathione_S-Trfase"/>
</dbReference>
<dbReference type="EMBL" id="JAWDJO010000052">
    <property type="protein sequence ID" value="KAL1896938.1"/>
    <property type="molecule type" value="Genomic_DNA"/>
</dbReference>
<reference evidence="3 4" key="1">
    <citation type="journal article" date="2024" name="IMA Fungus">
        <title>IMA Genome - F19 : A genome assembly and annotation guide to empower mycologists, including annotated draft genome sequences of Ceratocystis pirilliformis, Diaporthe australafricana, Fusarium ophioides, Paecilomyces lecythidis, and Sporothrix stenoceras.</title>
        <authorList>
            <person name="Aylward J."/>
            <person name="Wilson A.M."/>
            <person name="Visagie C.M."/>
            <person name="Spraker J."/>
            <person name="Barnes I."/>
            <person name="Buitendag C."/>
            <person name="Ceriani C."/>
            <person name="Del Mar Angel L."/>
            <person name="du Plessis D."/>
            <person name="Fuchs T."/>
            <person name="Gasser K."/>
            <person name="Kramer D."/>
            <person name="Li W."/>
            <person name="Munsamy K."/>
            <person name="Piso A."/>
            <person name="Price J.L."/>
            <person name="Sonnekus B."/>
            <person name="Thomas C."/>
            <person name="van der Nest A."/>
            <person name="van Dijk A."/>
            <person name="van Heerden A."/>
            <person name="van Vuuren N."/>
            <person name="Yilmaz N."/>
            <person name="Duong T.A."/>
            <person name="van der Merwe N.A."/>
            <person name="Wingfield M.J."/>
            <person name="Wingfield B.D."/>
        </authorList>
    </citation>
    <scope>NUCLEOTIDE SEQUENCE [LARGE SCALE GENOMIC DNA]</scope>
    <source>
        <strain evidence="3 4">CMW 12675</strain>
    </source>
</reference>
<evidence type="ECO:0000256" key="1">
    <source>
        <dbReference type="ARBA" id="ARBA00007409"/>
    </source>
</evidence>
<dbReference type="InterPro" id="IPR036282">
    <property type="entry name" value="Glutathione-S-Trfase_C_sf"/>
</dbReference>
<dbReference type="SUPFAM" id="SSF52833">
    <property type="entry name" value="Thioredoxin-like"/>
    <property type="match status" value="1"/>
</dbReference>
<evidence type="ECO:0000313" key="3">
    <source>
        <dbReference type="EMBL" id="KAL1896938.1"/>
    </source>
</evidence>
<dbReference type="InterPro" id="IPR004045">
    <property type="entry name" value="Glutathione_S-Trfase_N"/>
</dbReference>
<dbReference type="Gene3D" id="1.20.1050.10">
    <property type="match status" value="1"/>
</dbReference>
<gene>
    <name evidence="3" type="ORF">Cpir12675_002587</name>
</gene>
<protein>
    <recommendedName>
        <fullName evidence="2">GST N-terminal domain-containing protein</fullName>
    </recommendedName>
</protein>
<accession>A0ABR3ZAR3</accession>
<sequence length="229" mass="25839">MASTTKLTFYTNRRCPWCRRVHAVLRELGTEVEEVIIDLNTPRPDWYLEINPKGQVPTLVHDGKIITESDTIAQYLVDRQPSHLAKLANEEGGKAQREAYLAFVSQFANLVQMPVMSVMFTGSEMTEEKSEKIFGDIATTLEPQLSSAKPFFGGSEKLTLVEALVGPFLSIIINLTTPDFKFPANWQSLLQQKAPAFYKWASATANHESISYTWNQEQVANAIRQKIKK</sequence>
<organism evidence="3 4">
    <name type="scientific">Ceratocystis pirilliformis</name>
    <dbReference type="NCBI Taxonomy" id="259994"/>
    <lineage>
        <taxon>Eukaryota</taxon>
        <taxon>Fungi</taxon>
        <taxon>Dikarya</taxon>
        <taxon>Ascomycota</taxon>
        <taxon>Pezizomycotina</taxon>
        <taxon>Sordariomycetes</taxon>
        <taxon>Hypocreomycetidae</taxon>
        <taxon>Microascales</taxon>
        <taxon>Ceratocystidaceae</taxon>
        <taxon>Ceratocystis</taxon>
    </lineage>
</organism>
<dbReference type="Pfam" id="PF13417">
    <property type="entry name" value="GST_N_3"/>
    <property type="match status" value="1"/>
</dbReference>
<dbReference type="PANTHER" id="PTHR43968:SF8">
    <property type="entry name" value="S-TRANSFERASE, PUTATIVE (AFU_ORTHOLOGUE AFUA_2G00590)-RELATED"/>
    <property type="match status" value="1"/>
</dbReference>
<dbReference type="InterPro" id="IPR050983">
    <property type="entry name" value="GST_Omega/HSP26"/>
</dbReference>
<dbReference type="CDD" id="cd00570">
    <property type="entry name" value="GST_N_family"/>
    <property type="match status" value="1"/>
</dbReference>
<dbReference type="PANTHER" id="PTHR43968">
    <property type="match status" value="1"/>
</dbReference>
<dbReference type="SFLD" id="SFLDS00019">
    <property type="entry name" value="Glutathione_Transferase_(cytos"/>
    <property type="match status" value="1"/>
</dbReference>
<dbReference type="SUPFAM" id="SSF47616">
    <property type="entry name" value="GST C-terminal domain-like"/>
    <property type="match status" value="1"/>
</dbReference>
<dbReference type="Gene3D" id="3.40.30.10">
    <property type="entry name" value="Glutaredoxin"/>
    <property type="match status" value="1"/>
</dbReference>
<proteinExistence type="inferred from homology"/>
<comment type="similarity">
    <text evidence="1">Belongs to the GST superfamily.</text>
</comment>
<dbReference type="PROSITE" id="PS50404">
    <property type="entry name" value="GST_NTER"/>
    <property type="match status" value="1"/>
</dbReference>
<feature type="domain" description="GST N-terminal" evidence="2">
    <location>
        <begin position="5"/>
        <end position="84"/>
    </location>
</feature>
<dbReference type="Proteomes" id="UP001583280">
    <property type="component" value="Unassembled WGS sequence"/>
</dbReference>